<comment type="caution">
    <text evidence="1">The sequence shown here is derived from an EMBL/GenBank/DDBJ whole genome shotgun (WGS) entry which is preliminary data.</text>
</comment>
<sequence length="103" mass="11415">MSGRLTKLAIELGEHDITYRPCTSIKGQALVDFLLEIPDEGKNITQAKKQLEADKPKDGQRWILYTDEAASKEGYGAGLILTIPRGVGGNQLCSSFRLPHFQR</sequence>
<gene>
    <name evidence="1" type="ORF">LSAT_V11C400201440</name>
</gene>
<name>A0A9R1VTT5_LACSA</name>
<evidence type="ECO:0000313" key="2">
    <source>
        <dbReference type="Proteomes" id="UP000235145"/>
    </source>
</evidence>
<dbReference type="EMBL" id="NBSK02000004">
    <property type="protein sequence ID" value="KAJ0211143.1"/>
    <property type="molecule type" value="Genomic_DNA"/>
</dbReference>
<accession>A0A9R1VTT5</accession>
<dbReference type="AlphaFoldDB" id="A0A9R1VTT5"/>
<dbReference type="PANTHER" id="PTHR48475:SF1">
    <property type="entry name" value="RNASE H TYPE-1 DOMAIN-CONTAINING PROTEIN"/>
    <property type="match status" value="1"/>
</dbReference>
<proteinExistence type="predicted"/>
<keyword evidence="2" id="KW-1185">Reference proteome</keyword>
<organism evidence="1 2">
    <name type="scientific">Lactuca sativa</name>
    <name type="common">Garden lettuce</name>
    <dbReference type="NCBI Taxonomy" id="4236"/>
    <lineage>
        <taxon>Eukaryota</taxon>
        <taxon>Viridiplantae</taxon>
        <taxon>Streptophyta</taxon>
        <taxon>Embryophyta</taxon>
        <taxon>Tracheophyta</taxon>
        <taxon>Spermatophyta</taxon>
        <taxon>Magnoliopsida</taxon>
        <taxon>eudicotyledons</taxon>
        <taxon>Gunneridae</taxon>
        <taxon>Pentapetalae</taxon>
        <taxon>asterids</taxon>
        <taxon>campanulids</taxon>
        <taxon>Asterales</taxon>
        <taxon>Asteraceae</taxon>
        <taxon>Cichorioideae</taxon>
        <taxon>Cichorieae</taxon>
        <taxon>Lactucinae</taxon>
        <taxon>Lactuca</taxon>
    </lineage>
</organism>
<evidence type="ECO:0000313" key="1">
    <source>
        <dbReference type="EMBL" id="KAJ0211143.1"/>
    </source>
</evidence>
<dbReference type="Proteomes" id="UP000235145">
    <property type="component" value="Unassembled WGS sequence"/>
</dbReference>
<reference evidence="1 2" key="1">
    <citation type="journal article" date="2017" name="Nat. Commun.">
        <title>Genome assembly with in vitro proximity ligation data and whole-genome triplication in lettuce.</title>
        <authorList>
            <person name="Reyes-Chin-Wo S."/>
            <person name="Wang Z."/>
            <person name="Yang X."/>
            <person name="Kozik A."/>
            <person name="Arikit S."/>
            <person name="Song C."/>
            <person name="Xia L."/>
            <person name="Froenicke L."/>
            <person name="Lavelle D.O."/>
            <person name="Truco M.J."/>
            <person name="Xia R."/>
            <person name="Zhu S."/>
            <person name="Xu C."/>
            <person name="Xu H."/>
            <person name="Xu X."/>
            <person name="Cox K."/>
            <person name="Korf I."/>
            <person name="Meyers B.C."/>
            <person name="Michelmore R.W."/>
        </authorList>
    </citation>
    <scope>NUCLEOTIDE SEQUENCE [LARGE SCALE GENOMIC DNA]</scope>
    <source>
        <strain evidence="2">cv. Salinas</strain>
        <tissue evidence="1">Seedlings</tissue>
    </source>
</reference>
<dbReference type="PANTHER" id="PTHR48475">
    <property type="entry name" value="RIBONUCLEASE H"/>
    <property type="match status" value="1"/>
</dbReference>
<protein>
    <submittedName>
        <fullName evidence="1">Uncharacterized protein</fullName>
    </submittedName>
</protein>